<proteinExistence type="predicted"/>
<dbReference type="AlphaFoldDB" id="A0A2J7QZ72"/>
<dbReference type="PANTHER" id="PTHR21398">
    <property type="entry name" value="AGAP007094-PA"/>
    <property type="match status" value="1"/>
</dbReference>
<dbReference type="InterPro" id="IPR006631">
    <property type="entry name" value="DM4_12"/>
</dbReference>
<reference evidence="1 2" key="1">
    <citation type="submission" date="2017-12" db="EMBL/GenBank/DDBJ databases">
        <title>Hemimetabolous genomes reveal molecular basis of termite eusociality.</title>
        <authorList>
            <person name="Harrison M.C."/>
            <person name="Jongepier E."/>
            <person name="Robertson H.M."/>
            <person name="Arning N."/>
            <person name="Bitard-Feildel T."/>
            <person name="Chao H."/>
            <person name="Childers C.P."/>
            <person name="Dinh H."/>
            <person name="Doddapaneni H."/>
            <person name="Dugan S."/>
            <person name="Gowin J."/>
            <person name="Greiner C."/>
            <person name="Han Y."/>
            <person name="Hu H."/>
            <person name="Hughes D.S.T."/>
            <person name="Huylmans A.-K."/>
            <person name="Kemena C."/>
            <person name="Kremer L.P.M."/>
            <person name="Lee S.L."/>
            <person name="Lopez-Ezquerra A."/>
            <person name="Mallet L."/>
            <person name="Monroy-Kuhn J.M."/>
            <person name="Moser A."/>
            <person name="Murali S.C."/>
            <person name="Muzny D.M."/>
            <person name="Otani S."/>
            <person name="Piulachs M.-D."/>
            <person name="Poelchau M."/>
            <person name="Qu J."/>
            <person name="Schaub F."/>
            <person name="Wada-Katsumata A."/>
            <person name="Worley K.C."/>
            <person name="Xie Q."/>
            <person name="Ylla G."/>
            <person name="Poulsen M."/>
            <person name="Gibbs R.A."/>
            <person name="Schal C."/>
            <person name="Richards S."/>
            <person name="Belles X."/>
            <person name="Korb J."/>
            <person name="Bornberg-Bauer E."/>
        </authorList>
    </citation>
    <scope>NUCLEOTIDE SEQUENCE [LARGE SCALE GENOMIC DNA]</scope>
    <source>
        <tissue evidence="1">Whole body</tissue>
    </source>
</reference>
<evidence type="ECO:0000313" key="1">
    <source>
        <dbReference type="EMBL" id="PNF33876.1"/>
    </source>
</evidence>
<gene>
    <name evidence="1" type="ORF">B7P43_G06737</name>
</gene>
<name>A0A2J7QZ72_9NEOP</name>
<dbReference type="OrthoDB" id="8186940at2759"/>
<keyword evidence="2" id="KW-1185">Reference proteome</keyword>
<dbReference type="Proteomes" id="UP000235965">
    <property type="component" value="Unassembled WGS sequence"/>
</dbReference>
<dbReference type="InParanoid" id="A0A2J7QZ72"/>
<organism evidence="1 2">
    <name type="scientific">Cryptotermes secundus</name>
    <dbReference type="NCBI Taxonomy" id="105785"/>
    <lineage>
        <taxon>Eukaryota</taxon>
        <taxon>Metazoa</taxon>
        <taxon>Ecdysozoa</taxon>
        <taxon>Arthropoda</taxon>
        <taxon>Hexapoda</taxon>
        <taxon>Insecta</taxon>
        <taxon>Pterygota</taxon>
        <taxon>Neoptera</taxon>
        <taxon>Polyneoptera</taxon>
        <taxon>Dictyoptera</taxon>
        <taxon>Blattodea</taxon>
        <taxon>Blattoidea</taxon>
        <taxon>Termitoidae</taxon>
        <taxon>Kalotermitidae</taxon>
        <taxon>Cryptotermitinae</taxon>
        <taxon>Cryptotermes</taxon>
    </lineage>
</organism>
<accession>A0A2J7QZ72</accession>
<protein>
    <submittedName>
        <fullName evidence="1">Uncharacterized protein</fullName>
    </submittedName>
</protein>
<dbReference type="Pfam" id="PF07841">
    <property type="entry name" value="DM4_12"/>
    <property type="match status" value="1"/>
</dbReference>
<sequence>MASCAVICISYLHCQFCLQFIFGFGIPVTLLDQSMTMGVVLKFGYDIPTNATVFTNPYAATEKRSARKNTRWDMYSVLEATVDRMNLDGRACVLRAICEAADTTLLYNGLAGELLHVLLTPSTTMEGHRSYLDTEYHAAERLGSEISGSCHLLYSECKIGLLDLISKFEL</sequence>
<dbReference type="PANTHER" id="PTHR21398:SF21">
    <property type="entry name" value="AGAP004005-PA"/>
    <property type="match status" value="1"/>
</dbReference>
<dbReference type="SMART" id="SM00718">
    <property type="entry name" value="DM4_12"/>
    <property type="match status" value="1"/>
</dbReference>
<dbReference type="EMBL" id="NEVH01009073">
    <property type="protein sequence ID" value="PNF33876.1"/>
    <property type="molecule type" value="Genomic_DNA"/>
</dbReference>
<comment type="caution">
    <text evidence="1">The sequence shown here is derived from an EMBL/GenBank/DDBJ whole genome shotgun (WGS) entry which is preliminary data.</text>
</comment>
<evidence type="ECO:0000313" key="2">
    <source>
        <dbReference type="Proteomes" id="UP000235965"/>
    </source>
</evidence>